<proteinExistence type="predicted"/>
<name>A0A8X6QZV3_NEPPI</name>
<dbReference type="Proteomes" id="UP000887013">
    <property type="component" value="Unassembled WGS sequence"/>
</dbReference>
<feature type="region of interest" description="Disordered" evidence="1">
    <location>
        <begin position="47"/>
        <end position="74"/>
    </location>
</feature>
<organism evidence="2 3">
    <name type="scientific">Nephila pilipes</name>
    <name type="common">Giant wood spider</name>
    <name type="synonym">Nephila maculata</name>
    <dbReference type="NCBI Taxonomy" id="299642"/>
    <lineage>
        <taxon>Eukaryota</taxon>
        <taxon>Metazoa</taxon>
        <taxon>Ecdysozoa</taxon>
        <taxon>Arthropoda</taxon>
        <taxon>Chelicerata</taxon>
        <taxon>Arachnida</taxon>
        <taxon>Araneae</taxon>
        <taxon>Araneomorphae</taxon>
        <taxon>Entelegynae</taxon>
        <taxon>Araneoidea</taxon>
        <taxon>Nephilidae</taxon>
        <taxon>Nephila</taxon>
    </lineage>
</organism>
<keyword evidence="3" id="KW-1185">Reference proteome</keyword>
<comment type="caution">
    <text evidence="2">The sequence shown here is derived from an EMBL/GenBank/DDBJ whole genome shotgun (WGS) entry which is preliminary data.</text>
</comment>
<sequence length="74" mass="8540">MFNSQKTELRISIHDASERSVKLHFRQRLSAASTLIYEVKQPRSRISSTISSDESIENNEPPTKRRISDCHVIL</sequence>
<dbReference type="EMBL" id="BMAW01037035">
    <property type="protein sequence ID" value="GFU46793.1"/>
    <property type="molecule type" value="Genomic_DNA"/>
</dbReference>
<feature type="compositionally biased region" description="Low complexity" evidence="1">
    <location>
        <begin position="47"/>
        <end position="61"/>
    </location>
</feature>
<reference evidence="2" key="1">
    <citation type="submission" date="2020-08" db="EMBL/GenBank/DDBJ databases">
        <title>Multicomponent nature underlies the extraordinary mechanical properties of spider dragline silk.</title>
        <authorList>
            <person name="Kono N."/>
            <person name="Nakamura H."/>
            <person name="Mori M."/>
            <person name="Yoshida Y."/>
            <person name="Ohtoshi R."/>
            <person name="Malay A.D."/>
            <person name="Moran D.A.P."/>
            <person name="Tomita M."/>
            <person name="Numata K."/>
            <person name="Arakawa K."/>
        </authorList>
    </citation>
    <scope>NUCLEOTIDE SEQUENCE</scope>
</reference>
<evidence type="ECO:0000256" key="1">
    <source>
        <dbReference type="SAM" id="MobiDB-lite"/>
    </source>
</evidence>
<gene>
    <name evidence="2" type="ORF">NPIL_543721</name>
</gene>
<accession>A0A8X6QZV3</accession>
<evidence type="ECO:0000313" key="3">
    <source>
        <dbReference type="Proteomes" id="UP000887013"/>
    </source>
</evidence>
<protein>
    <submittedName>
        <fullName evidence="2">Uncharacterized protein</fullName>
    </submittedName>
</protein>
<evidence type="ECO:0000313" key="2">
    <source>
        <dbReference type="EMBL" id="GFU46793.1"/>
    </source>
</evidence>
<feature type="compositionally biased region" description="Basic and acidic residues" evidence="1">
    <location>
        <begin position="62"/>
        <end position="74"/>
    </location>
</feature>
<dbReference type="AlphaFoldDB" id="A0A8X6QZV3"/>